<proteinExistence type="predicted"/>
<keyword evidence="1" id="KW-0175">Coiled coil</keyword>
<dbReference type="PROSITE" id="PS50096">
    <property type="entry name" value="IQ"/>
    <property type="match status" value="1"/>
</dbReference>
<comment type="caution">
    <text evidence="3">The sequence shown here is derived from an EMBL/GenBank/DDBJ whole genome shotgun (WGS) entry which is preliminary data.</text>
</comment>
<organism evidence="3 4">
    <name type="scientific">Aphanomyces invadans</name>
    <dbReference type="NCBI Taxonomy" id="157072"/>
    <lineage>
        <taxon>Eukaryota</taxon>
        <taxon>Sar</taxon>
        <taxon>Stramenopiles</taxon>
        <taxon>Oomycota</taxon>
        <taxon>Saprolegniomycetes</taxon>
        <taxon>Saprolegniales</taxon>
        <taxon>Verrucalvaceae</taxon>
        <taxon>Aphanomyces</taxon>
    </lineage>
</organism>
<keyword evidence="4" id="KW-1185">Reference proteome</keyword>
<evidence type="ECO:0000313" key="3">
    <source>
        <dbReference type="EMBL" id="RHY31239.1"/>
    </source>
</evidence>
<gene>
    <name evidence="3" type="ORF">DYB32_003660</name>
</gene>
<accession>A0A3R6ZS53</accession>
<dbReference type="AlphaFoldDB" id="A0A3R6ZS53"/>
<dbReference type="EMBL" id="QUSY01000230">
    <property type="protein sequence ID" value="RHY31239.1"/>
    <property type="molecule type" value="Genomic_DNA"/>
</dbReference>
<evidence type="ECO:0000313" key="4">
    <source>
        <dbReference type="Proteomes" id="UP000285060"/>
    </source>
</evidence>
<feature type="coiled-coil region" evidence="1">
    <location>
        <begin position="202"/>
        <end position="229"/>
    </location>
</feature>
<evidence type="ECO:0000256" key="1">
    <source>
        <dbReference type="SAM" id="Coils"/>
    </source>
</evidence>
<evidence type="ECO:0000256" key="2">
    <source>
        <dbReference type="SAM" id="MobiDB-lite"/>
    </source>
</evidence>
<feature type="region of interest" description="Disordered" evidence="2">
    <location>
        <begin position="257"/>
        <end position="276"/>
    </location>
</feature>
<protein>
    <submittedName>
        <fullName evidence="3">Uncharacterized protein</fullName>
    </submittedName>
</protein>
<name>A0A3R6ZS53_9STRA</name>
<reference evidence="3 4" key="1">
    <citation type="submission" date="2018-08" db="EMBL/GenBank/DDBJ databases">
        <title>Aphanomyces genome sequencing and annotation.</title>
        <authorList>
            <person name="Minardi D."/>
            <person name="Oidtmann B."/>
            <person name="Van Der Giezen M."/>
            <person name="Studholme D.J."/>
        </authorList>
    </citation>
    <scope>NUCLEOTIDE SEQUENCE [LARGE SCALE GENOMIC DNA]</scope>
    <source>
        <strain evidence="3 4">NJM0002</strain>
    </source>
</reference>
<dbReference type="VEuPathDB" id="FungiDB:H310_10992"/>
<dbReference type="Proteomes" id="UP000285060">
    <property type="component" value="Unassembled WGS sequence"/>
</dbReference>
<sequence>MVFERRNVPGTRNFRRMHQYRMSLADAIAEYSAAIAAANAHKKVVSLELVEVASRRKRLDEGFKVGTTDARSHRGMCRRFPPSAGGKALSKKELQDVQQMMSAYSDLTTHLNGRPPGFVASTIPVAVHVLGPHLDLLHAQLSATIQNAKANIQEAAVDVQRVFRGHCGRVKARQRKIESNLSEPVRQLVSELQTTGDLWAFVQAVDNEYRHFDRERRDEEENARGLEAQGKTTRNVKLVLRELKRRTPLMLNALKSERVVRQSRQKSPPKHVPPPSVVLDSAALSHPPSSDGLAVVDDKMVATFLAQMLPDGVNEPMGKVIFAAAMLAFVPPLVDVDGASSVVLADPWTSSPNSHFAAYVKAPSALLQHHIDSRHVRRQQSAVPPSRVKSAARAIASPMTMRSSTADTILYDLTSRGVTPASSPDDDPPSHGMSEIQCQFLDMKARIEATALTPVEMDSSLFDLFFQALFVVLPLDEATTQTPTSEAMNPCHLDSFVYQLLDPALTMHASHRLLKRRSQRTATMARAYSNAFKAANCHCVHRSLDAFHVPDVLAEQVRACIGKVLFPVSRYTIQHYRLPGHTRRTDHS</sequence>